<proteinExistence type="predicted"/>
<evidence type="ECO:0000313" key="3">
    <source>
        <dbReference type="Proteomes" id="UP000800040"/>
    </source>
</evidence>
<keyword evidence="3" id="KW-1185">Reference proteome</keyword>
<organism evidence="2 3">
    <name type="scientific">Decorospora gaudefroyi</name>
    <dbReference type="NCBI Taxonomy" id="184978"/>
    <lineage>
        <taxon>Eukaryota</taxon>
        <taxon>Fungi</taxon>
        <taxon>Dikarya</taxon>
        <taxon>Ascomycota</taxon>
        <taxon>Pezizomycotina</taxon>
        <taxon>Dothideomycetes</taxon>
        <taxon>Pleosporomycetidae</taxon>
        <taxon>Pleosporales</taxon>
        <taxon>Pleosporineae</taxon>
        <taxon>Pleosporaceae</taxon>
        <taxon>Decorospora</taxon>
    </lineage>
</organism>
<evidence type="ECO:0000256" key="1">
    <source>
        <dbReference type="SAM" id="MobiDB-lite"/>
    </source>
</evidence>
<reference evidence="2" key="1">
    <citation type="submission" date="2020-01" db="EMBL/GenBank/DDBJ databases">
        <authorList>
            <consortium name="DOE Joint Genome Institute"/>
            <person name="Haridas S."/>
            <person name="Albert R."/>
            <person name="Binder M."/>
            <person name="Bloem J."/>
            <person name="Labutti K."/>
            <person name="Salamov A."/>
            <person name="Andreopoulos B."/>
            <person name="Baker S.E."/>
            <person name="Barry K."/>
            <person name="Bills G."/>
            <person name="Bluhm B.H."/>
            <person name="Cannon C."/>
            <person name="Castanera R."/>
            <person name="Culley D.E."/>
            <person name="Daum C."/>
            <person name="Ezra D."/>
            <person name="Gonzalez J.B."/>
            <person name="Henrissat B."/>
            <person name="Kuo A."/>
            <person name="Liang C."/>
            <person name="Lipzen A."/>
            <person name="Lutzoni F."/>
            <person name="Magnuson J."/>
            <person name="Mondo S."/>
            <person name="Nolan M."/>
            <person name="Ohm R."/>
            <person name="Pangilinan J."/>
            <person name="Park H.-J."/>
            <person name="Ramirez L."/>
            <person name="Alfaro M."/>
            <person name="Sun H."/>
            <person name="Tritt A."/>
            <person name="Yoshinaga Y."/>
            <person name="Zwiers L.-H."/>
            <person name="Turgeon B.G."/>
            <person name="Goodwin S.B."/>
            <person name="Spatafora J.W."/>
            <person name="Crous P.W."/>
            <person name="Grigoriev I.V."/>
        </authorList>
    </citation>
    <scope>NUCLEOTIDE SEQUENCE</scope>
    <source>
        <strain evidence="2">P77</strain>
    </source>
</reference>
<name>A0A6A5KGM7_9PLEO</name>
<gene>
    <name evidence="2" type="ORF">BDW02DRAFT_322095</name>
</gene>
<accession>A0A6A5KGM7</accession>
<feature type="region of interest" description="Disordered" evidence="1">
    <location>
        <begin position="1"/>
        <end position="29"/>
    </location>
</feature>
<protein>
    <submittedName>
        <fullName evidence="2">Uncharacterized protein</fullName>
    </submittedName>
</protein>
<evidence type="ECO:0000313" key="2">
    <source>
        <dbReference type="EMBL" id="KAF1834776.1"/>
    </source>
</evidence>
<dbReference type="EMBL" id="ML975297">
    <property type="protein sequence ID" value="KAF1834776.1"/>
    <property type="molecule type" value="Genomic_DNA"/>
</dbReference>
<sequence length="226" mass="24712">MSRKERTPGDWLKGGLAGQGSARSSHDRSELGIHTWRWSKRQHWMRDGAREGRRAGGYGDCDRVRVQRSRSCVCCARAVQRRRGTRRGVGVAQRRLQGCADGGFRCLLGAPGPMAIALGRADCRRRNGGVVVGVEERTQCKARHTGEEREERADGAVCSQPVQPRPIGWLSEIMCPGIEGPPLIRPGCRPGCSLPSRLHLQWRPHHASPVSQEPLSGTLASGTLAS</sequence>
<feature type="compositionally biased region" description="Polar residues" evidence="1">
    <location>
        <begin position="209"/>
        <end position="226"/>
    </location>
</feature>
<dbReference type="AlphaFoldDB" id="A0A6A5KGM7"/>
<dbReference type="Proteomes" id="UP000800040">
    <property type="component" value="Unassembled WGS sequence"/>
</dbReference>
<feature type="region of interest" description="Disordered" evidence="1">
    <location>
        <begin position="205"/>
        <end position="226"/>
    </location>
</feature>